<dbReference type="AlphaFoldDB" id="A0A9W6ISB5"/>
<sequence length="506" mass="54172">MIALLKRFGALRSGRGSASPTGTAAGETREARLRAEAEASLAAGDWTKVLDLTSSKRDLAADVRLLVFRLSAARALKATAVIQEVGLAAAWLAMTVVMRRRIAHDLAAADMPEQAWRVLTADPATVADPRFLQSARAIKQKLTDPRLLAEVDAAIQKAGGETVALADYEHGYREAAGLTAPGTAALHAAPGVPTVHVQRLEADLARFREGQAKPFKPRVGFYENVFVDGIGQVWSEEGSILLSQGAAVPKVSKADVAHIELALHVSGRAKGLYPWLVEQSPKLSWLLEGGAPKPRLLLGEKGQGYELETLRLAGLDVADVVRGSRPVFVEKLLVAKVGLRSFPRWNRIAPIYDRIVARALTEASADASDRIYVSRSDASRRRMENEAAVEAALAARGFRICVLSEMSLAEQIAVMSRAKVIVGAHGSGLSHIVVAQPGAKVIELLPICEGADTQRLNYAHLAVARGLEYHAWAEAQAAAKAPWSVHLDGFLAALDPILGDARRATA</sequence>
<reference evidence="5" key="1">
    <citation type="journal article" date="2014" name="Int. J. Syst. Evol. Microbiol.">
        <title>Complete genome sequence of Corynebacterium casei LMG S-19264T (=DSM 44701T), isolated from a smear-ripened cheese.</title>
        <authorList>
            <consortium name="US DOE Joint Genome Institute (JGI-PGF)"/>
            <person name="Walter F."/>
            <person name="Albersmeier A."/>
            <person name="Kalinowski J."/>
            <person name="Ruckert C."/>
        </authorList>
    </citation>
    <scope>NUCLEOTIDE SEQUENCE</scope>
    <source>
        <strain evidence="5">VKM B-1606</strain>
    </source>
</reference>
<organism evidence="5 8">
    <name type="scientific">Methylopila capsulata</name>
    <dbReference type="NCBI Taxonomy" id="61654"/>
    <lineage>
        <taxon>Bacteria</taxon>
        <taxon>Pseudomonadati</taxon>
        <taxon>Pseudomonadota</taxon>
        <taxon>Alphaproteobacteria</taxon>
        <taxon>Hyphomicrobiales</taxon>
        <taxon>Methylopilaceae</taxon>
        <taxon>Methylopila</taxon>
    </lineage>
</organism>
<evidence type="ECO:0000313" key="6">
    <source>
        <dbReference type="EMBL" id="MBM7850328.1"/>
    </source>
</evidence>
<dbReference type="GO" id="GO:0016757">
    <property type="term" value="F:glycosyltransferase activity"/>
    <property type="evidence" value="ECO:0007669"/>
    <property type="project" value="UniProtKB-KW"/>
</dbReference>
<dbReference type="Proteomes" id="UP001143400">
    <property type="component" value="Unassembled WGS sequence"/>
</dbReference>
<evidence type="ECO:0000256" key="2">
    <source>
        <dbReference type="ARBA" id="ARBA00022679"/>
    </source>
</evidence>
<gene>
    <name evidence="5" type="ORF">GCM10008170_16400</name>
    <name evidence="6" type="ORF">JOD31_000540</name>
</gene>
<reference evidence="6 7" key="2">
    <citation type="submission" date="2021-01" db="EMBL/GenBank/DDBJ databases">
        <title>Genomic Encyclopedia of Type Strains, Phase IV (KMG-IV): sequencing the most valuable type-strain genomes for metagenomic binning, comparative biology and taxonomic classification.</title>
        <authorList>
            <person name="Goeker M."/>
        </authorList>
    </citation>
    <scope>NUCLEOTIDE SEQUENCE [LARGE SCALE GENOMIC DNA]</scope>
    <source>
        <strain evidence="6 7">DSM 6130</strain>
    </source>
</reference>
<evidence type="ECO:0000313" key="5">
    <source>
        <dbReference type="EMBL" id="GLK55621.1"/>
    </source>
</evidence>
<evidence type="ECO:0000313" key="7">
    <source>
        <dbReference type="Proteomes" id="UP000758856"/>
    </source>
</evidence>
<dbReference type="EMBL" id="BSFF01000002">
    <property type="protein sequence ID" value="GLK55621.1"/>
    <property type="molecule type" value="Genomic_DNA"/>
</dbReference>
<keyword evidence="1" id="KW-0328">Glycosyltransferase</keyword>
<evidence type="ECO:0000313" key="8">
    <source>
        <dbReference type="Proteomes" id="UP001143400"/>
    </source>
</evidence>
<reference evidence="5" key="3">
    <citation type="submission" date="2023-01" db="EMBL/GenBank/DDBJ databases">
        <authorList>
            <person name="Sun Q."/>
            <person name="Evtushenko L."/>
        </authorList>
    </citation>
    <scope>NUCLEOTIDE SEQUENCE</scope>
    <source>
        <strain evidence="5">VKM B-1606</strain>
    </source>
</reference>
<evidence type="ECO:0000256" key="3">
    <source>
        <dbReference type="ARBA" id="ARBA00023180"/>
    </source>
</evidence>
<keyword evidence="7" id="KW-1185">Reference proteome</keyword>
<accession>A0A9W6ISB5</accession>
<dbReference type="Pfam" id="PF04577">
    <property type="entry name" value="Glyco_transf_61"/>
    <property type="match status" value="1"/>
</dbReference>
<evidence type="ECO:0000259" key="4">
    <source>
        <dbReference type="Pfam" id="PF04577"/>
    </source>
</evidence>
<dbReference type="Proteomes" id="UP000758856">
    <property type="component" value="Unassembled WGS sequence"/>
</dbReference>
<keyword evidence="2" id="KW-0808">Transferase</keyword>
<feature type="domain" description="Glycosyltransferase 61 catalytic" evidence="4">
    <location>
        <begin position="275"/>
        <end position="442"/>
    </location>
</feature>
<dbReference type="RefSeq" id="WP_204948768.1">
    <property type="nucleotide sequence ID" value="NZ_BSFF01000002.1"/>
</dbReference>
<name>A0A9W6ISB5_9HYPH</name>
<comment type="caution">
    <text evidence="5">The sequence shown here is derived from an EMBL/GenBank/DDBJ whole genome shotgun (WGS) entry which is preliminary data.</text>
</comment>
<dbReference type="PANTHER" id="PTHR20961">
    <property type="entry name" value="GLYCOSYLTRANSFERASE"/>
    <property type="match status" value="1"/>
</dbReference>
<evidence type="ECO:0000256" key="1">
    <source>
        <dbReference type="ARBA" id="ARBA00022676"/>
    </source>
</evidence>
<dbReference type="InterPro" id="IPR049625">
    <property type="entry name" value="Glyco_transf_61_cat"/>
</dbReference>
<protein>
    <recommendedName>
        <fullName evidence="4">Glycosyltransferase 61 catalytic domain-containing protein</fullName>
    </recommendedName>
</protein>
<dbReference type="EMBL" id="JAFBCY010000001">
    <property type="protein sequence ID" value="MBM7850328.1"/>
    <property type="molecule type" value="Genomic_DNA"/>
</dbReference>
<dbReference type="InterPro" id="IPR007657">
    <property type="entry name" value="Glycosyltransferase_61"/>
</dbReference>
<keyword evidence="3" id="KW-0325">Glycoprotein</keyword>
<proteinExistence type="predicted"/>